<dbReference type="InterPro" id="IPR029069">
    <property type="entry name" value="HotDog_dom_sf"/>
</dbReference>
<evidence type="ECO:0000259" key="1">
    <source>
        <dbReference type="Pfam" id="PF01575"/>
    </source>
</evidence>
<gene>
    <name evidence="2" type="ORF">HRJ53_00085</name>
</gene>
<sequence length="85" mass="9779">MPLVKVKTLDALRNLSGEELAVTPWFEVRQERIDRFADATEDHQWIHVDRERAQRESPYGATIAHGFLTLSLLSRFMREALEVGG</sequence>
<proteinExistence type="predicted"/>
<dbReference type="AlphaFoldDB" id="A0A7V8SV17"/>
<dbReference type="EMBL" id="JACDQQ010000007">
    <property type="protein sequence ID" value="MBA0083371.1"/>
    <property type="molecule type" value="Genomic_DNA"/>
</dbReference>
<dbReference type="PANTHER" id="PTHR42993:SF1">
    <property type="entry name" value="MAOC-LIKE DEHYDRATASE DOMAIN-CONTAINING PROTEIN"/>
    <property type="match status" value="1"/>
</dbReference>
<dbReference type="Proteomes" id="UP000567293">
    <property type="component" value="Unassembled WGS sequence"/>
</dbReference>
<organism evidence="2 3">
    <name type="scientific">Candidatus Acidiferrum panamense</name>
    <dbReference type="NCBI Taxonomy" id="2741543"/>
    <lineage>
        <taxon>Bacteria</taxon>
        <taxon>Pseudomonadati</taxon>
        <taxon>Acidobacteriota</taxon>
        <taxon>Terriglobia</taxon>
        <taxon>Candidatus Acidiferrales</taxon>
        <taxon>Candidatus Acidiferrum</taxon>
    </lineage>
</organism>
<dbReference type="Gene3D" id="3.10.129.10">
    <property type="entry name" value="Hotdog Thioesterase"/>
    <property type="match status" value="1"/>
</dbReference>
<feature type="non-terminal residue" evidence="2">
    <location>
        <position position="85"/>
    </location>
</feature>
<evidence type="ECO:0000313" key="2">
    <source>
        <dbReference type="EMBL" id="MBA0083371.1"/>
    </source>
</evidence>
<accession>A0A7V8SV17</accession>
<dbReference type="Pfam" id="PF01575">
    <property type="entry name" value="MaoC_dehydratas"/>
    <property type="match status" value="1"/>
</dbReference>
<keyword evidence="3" id="KW-1185">Reference proteome</keyword>
<dbReference type="SUPFAM" id="SSF54637">
    <property type="entry name" value="Thioesterase/thiol ester dehydrase-isomerase"/>
    <property type="match status" value="1"/>
</dbReference>
<reference evidence="2" key="1">
    <citation type="submission" date="2020-06" db="EMBL/GenBank/DDBJ databases">
        <title>Legume-microbial interactions unlock mineral nutrients during tropical forest succession.</title>
        <authorList>
            <person name="Epihov D.Z."/>
        </authorList>
    </citation>
    <scope>NUCLEOTIDE SEQUENCE [LARGE SCALE GENOMIC DNA]</scope>
    <source>
        <strain evidence="2">Pan2503</strain>
    </source>
</reference>
<dbReference type="InterPro" id="IPR002539">
    <property type="entry name" value="MaoC-like_dom"/>
</dbReference>
<feature type="domain" description="MaoC-like" evidence="1">
    <location>
        <begin position="17"/>
        <end position="79"/>
    </location>
</feature>
<protein>
    <submittedName>
        <fullName evidence="2">MaoC family dehydratase</fullName>
    </submittedName>
</protein>
<evidence type="ECO:0000313" key="3">
    <source>
        <dbReference type="Proteomes" id="UP000567293"/>
    </source>
</evidence>
<dbReference type="PANTHER" id="PTHR42993">
    <property type="entry name" value="MAOC-LIKE DEHYDRATASE DOMAIN-CONTAINING PROTEIN"/>
    <property type="match status" value="1"/>
</dbReference>
<name>A0A7V8SV17_9BACT</name>
<comment type="caution">
    <text evidence="2">The sequence shown here is derived from an EMBL/GenBank/DDBJ whole genome shotgun (WGS) entry which is preliminary data.</text>
</comment>